<dbReference type="PANTHER" id="PTHR43471">
    <property type="entry name" value="ABC TRANSPORTER PERMEASE"/>
    <property type="match status" value="1"/>
</dbReference>
<feature type="transmembrane region" description="Helical" evidence="1">
    <location>
        <begin position="100"/>
        <end position="128"/>
    </location>
</feature>
<dbReference type="EMBL" id="JAVYAA010000004">
    <property type="protein sequence ID" value="MDT8978294.1"/>
    <property type="molecule type" value="Genomic_DNA"/>
</dbReference>
<dbReference type="RefSeq" id="WP_315746356.1">
    <property type="nucleotide sequence ID" value="NZ_JAVYAA010000004.1"/>
</dbReference>
<reference evidence="3" key="1">
    <citation type="submission" date="2023-09" db="EMBL/GenBank/DDBJ databases">
        <title>Paenibacillus sp. chi10 Genome sequencing and assembly.</title>
        <authorList>
            <person name="Kim I."/>
        </authorList>
    </citation>
    <scope>NUCLEOTIDE SEQUENCE [LARGE SCALE GENOMIC DNA]</scope>
    <source>
        <strain evidence="3">chi10</strain>
    </source>
</reference>
<dbReference type="Proteomes" id="UP001250538">
    <property type="component" value="Unassembled WGS sequence"/>
</dbReference>
<name>A0AAJ2K165_9BACL</name>
<keyword evidence="1" id="KW-0472">Membrane</keyword>
<dbReference type="GO" id="GO:0140359">
    <property type="term" value="F:ABC-type transporter activity"/>
    <property type="evidence" value="ECO:0007669"/>
    <property type="project" value="InterPro"/>
</dbReference>
<feature type="transmembrane region" description="Helical" evidence="1">
    <location>
        <begin position="57"/>
        <end position="79"/>
    </location>
</feature>
<dbReference type="GO" id="GO:0005886">
    <property type="term" value="C:plasma membrane"/>
    <property type="evidence" value="ECO:0007669"/>
    <property type="project" value="UniProtKB-SubCell"/>
</dbReference>
<dbReference type="PANTHER" id="PTHR43471:SF1">
    <property type="entry name" value="ABC TRANSPORTER PERMEASE PROTEIN NOSY-RELATED"/>
    <property type="match status" value="1"/>
</dbReference>
<protein>
    <submittedName>
        <fullName evidence="2">ABC transporter permease</fullName>
    </submittedName>
</protein>
<accession>A0AAJ2K165</accession>
<organism evidence="2 3">
    <name type="scientific">Paenibacillus suaedae</name>
    <dbReference type="NCBI Taxonomy" id="3077233"/>
    <lineage>
        <taxon>Bacteria</taxon>
        <taxon>Bacillati</taxon>
        <taxon>Bacillota</taxon>
        <taxon>Bacilli</taxon>
        <taxon>Bacillales</taxon>
        <taxon>Paenibacillaceae</taxon>
        <taxon>Paenibacillus</taxon>
    </lineage>
</organism>
<dbReference type="Pfam" id="PF12679">
    <property type="entry name" value="ABC2_membrane_2"/>
    <property type="match status" value="1"/>
</dbReference>
<evidence type="ECO:0000313" key="3">
    <source>
        <dbReference type="Proteomes" id="UP001250538"/>
    </source>
</evidence>
<feature type="transmembrane region" description="Helical" evidence="1">
    <location>
        <begin position="20"/>
        <end position="45"/>
    </location>
</feature>
<feature type="transmembrane region" description="Helical" evidence="1">
    <location>
        <begin position="171"/>
        <end position="189"/>
    </location>
</feature>
<dbReference type="AlphaFoldDB" id="A0AAJ2K165"/>
<comment type="caution">
    <text evidence="2">The sequence shown here is derived from an EMBL/GenBank/DDBJ whole genome shotgun (WGS) entry which is preliminary data.</text>
</comment>
<keyword evidence="1" id="KW-1133">Transmembrane helix</keyword>
<proteinExistence type="predicted"/>
<feature type="transmembrane region" description="Helical" evidence="1">
    <location>
        <begin position="195"/>
        <end position="212"/>
    </location>
</feature>
<feature type="transmembrane region" description="Helical" evidence="1">
    <location>
        <begin position="134"/>
        <end position="164"/>
    </location>
</feature>
<evidence type="ECO:0000313" key="2">
    <source>
        <dbReference type="EMBL" id="MDT8978294.1"/>
    </source>
</evidence>
<sequence>MKHIGSIAKQEMKLIIRSRWLASFSILFTLLALFIVFFGSIGYQAGYEGFTRMTAGLLNLSLFLVPLLTLLMGSTMLAGDKEDGGYQLLLTYPVSPTSIVLGKYIGMLAAIAAVILLGYGIVGTVLWITNRTGMFAASLFFLFIALTLLLAAIFLAIASVIGVYASTRFQALGISILTWALSVLLYEYIVMGVSSVVPFHWIITLLTTSILFNPVELIRVWSIVQMKSGMIFGPTLYDFTIWAEGSTGQIAFCLTAAAWIIAPLALSIIIVKQGGRIRK</sequence>
<evidence type="ECO:0000256" key="1">
    <source>
        <dbReference type="SAM" id="Phobius"/>
    </source>
</evidence>
<gene>
    <name evidence="2" type="ORF">RQP50_18875</name>
</gene>
<keyword evidence="1" id="KW-0812">Transmembrane</keyword>
<keyword evidence="3" id="KW-1185">Reference proteome</keyword>
<feature type="transmembrane region" description="Helical" evidence="1">
    <location>
        <begin position="249"/>
        <end position="271"/>
    </location>
</feature>